<name>A0A426XWQ7_ENSVE</name>
<accession>A0A426XWQ7</accession>
<feature type="compositionally biased region" description="Polar residues" evidence="1">
    <location>
        <begin position="1"/>
        <end position="14"/>
    </location>
</feature>
<gene>
    <name evidence="2" type="ORF">B296_00019569</name>
</gene>
<dbReference type="AlphaFoldDB" id="A0A426XWQ7"/>
<dbReference type="Proteomes" id="UP000287651">
    <property type="component" value="Unassembled WGS sequence"/>
</dbReference>
<reference evidence="2 3" key="1">
    <citation type="journal article" date="2014" name="Agronomy (Basel)">
        <title>A Draft Genome Sequence for Ensete ventricosum, the Drought-Tolerant Tree Against Hunger.</title>
        <authorList>
            <person name="Harrison J."/>
            <person name="Moore K.A."/>
            <person name="Paszkiewicz K."/>
            <person name="Jones T."/>
            <person name="Grant M."/>
            <person name="Ambacheew D."/>
            <person name="Muzemil S."/>
            <person name="Studholme D.J."/>
        </authorList>
    </citation>
    <scope>NUCLEOTIDE SEQUENCE [LARGE SCALE GENOMIC DNA]</scope>
</reference>
<evidence type="ECO:0000256" key="1">
    <source>
        <dbReference type="SAM" id="MobiDB-lite"/>
    </source>
</evidence>
<feature type="compositionally biased region" description="Basic and acidic residues" evidence="1">
    <location>
        <begin position="69"/>
        <end position="102"/>
    </location>
</feature>
<feature type="compositionally biased region" description="Basic and acidic residues" evidence="1">
    <location>
        <begin position="38"/>
        <end position="48"/>
    </location>
</feature>
<sequence length="102" mass="11242">MGGSTIESTQNSCESHGLPSAISRRVPSDLSDTFGEVLENRSHPEKGTHSPPSPPSPSAASPSRGSIQGKEKEEKRVAEEQRRKKEEDRRKKKEEGRSSEEE</sequence>
<evidence type="ECO:0000313" key="3">
    <source>
        <dbReference type="Proteomes" id="UP000287651"/>
    </source>
</evidence>
<dbReference type="EMBL" id="AMZH03016826">
    <property type="protein sequence ID" value="RRT43916.1"/>
    <property type="molecule type" value="Genomic_DNA"/>
</dbReference>
<organism evidence="2 3">
    <name type="scientific">Ensete ventricosum</name>
    <name type="common">Abyssinian banana</name>
    <name type="synonym">Musa ensete</name>
    <dbReference type="NCBI Taxonomy" id="4639"/>
    <lineage>
        <taxon>Eukaryota</taxon>
        <taxon>Viridiplantae</taxon>
        <taxon>Streptophyta</taxon>
        <taxon>Embryophyta</taxon>
        <taxon>Tracheophyta</taxon>
        <taxon>Spermatophyta</taxon>
        <taxon>Magnoliopsida</taxon>
        <taxon>Liliopsida</taxon>
        <taxon>Zingiberales</taxon>
        <taxon>Musaceae</taxon>
        <taxon>Ensete</taxon>
    </lineage>
</organism>
<proteinExistence type="predicted"/>
<feature type="region of interest" description="Disordered" evidence="1">
    <location>
        <begin position="1"/>
        <end position="102"/>
    </location>
</feature>
<comment type="caution">
    <text evidence="2">The sequence shown here is derived from an EMBL/GenBank/DDBJ whole genome shotgun (WGS) entry which is preliminary data.</text>
</comment>
<evidence type="ECO:0000313" key="2">
    <source>
        <dbReference type="EMBL" id="RRT43916.1"/>
    </source>
</evidence>
<protein>
    <submittedName>
        <fullName evidence="2">Uncharacterized protein</fullName>
    </submittedName>
</protein>